<dbReference type="InterPro" id="IPR051785">
    <property type="entry name" value="MMCE/EMCE_epimerase"/>
</dbReference>
<dbReference type="GO" id="GO:0046491">
    <property type="term" value="P:L-methylmalonyl-CoA metabolic process"/>
    <property type="evidence" value="ECO:0007669"/>
    <property type="project" value="TreeGrafter"/>
</dbReference>
<comment type="caution">
    <text evidence="3">The sequence shown here is derived from an EMBL/GenBank/DDBJ whole genome shotgun (WGS) entry which is preliminary data.</text>
</comment>
<evidence type="ECO:0000313" key="3">
    <source>
        <dbReference type="EMBL" id="MTH69561.1"/>
    </source>
</evidence>
<dbReference type="Gene3D" id="3.10.180.10">
    <property type="entry name" value="2,3-Dihydroxybiphenyl 1,2-Dioxygenase, domain 1"/>
    <property type="match status" value="1"/>
</dbReference>
<keyword evidence="4" id="KW-1185">Reference proteome</keyword>
<name>A0A6I3M9A7_9MICO</name>
<evidence type="ECO:0000256" key="1">
    <source>
        <dbReference type="ARBA" id="ARBA00022723"/>
    </source>
</evidence>
<gene>
    <name evidence="3" type="ORF">GJ743_14405</name>
</gene>
<dbReference type="InterPro" id="IPR004360">
    <property type="entry name" value="Glyas_Fos-R_dOase_dom"/>
</dbReference>
<sequence length="219" mass="24486">MNRGTDAPRRSQSLNMALNRRKFADLRHAWNRPASVSTLAQRRIVVLSLSAIVQLARAVMHGPARHEGVEMTFTVDGVHHVGITVRDMKRSFEWYSRMFGFEPGPVNHGSGPDLERGVQVDGADLSFSMIRVGNVNIEFLEYHHPEGKDWDRANGDVGSSHICFVVDDMQSAYDDLIDKGAVFNGPPVTLTDGDLAGSQWAYLRDPDGIQLEIWQYPKP</sequence>
<dbReference type="InterPro" id="IPR029068">
    <property type="entry name" value="Glyas_Bleomycin-R_OHBP_Dase"/>
</dbReference>
<protein>
    <recommendedName>
        <fullName evidence="2">VOC domain-containing protein</fullName>
    </recommendedName>
</protein>
<dbReference type="EMBL" id="WMLB01000033">
    <property type="protein sequence ID" value="MTH69561.1"/>
    <property type="molecule type" value="Genomic_DNA"/>
</dbReference>
<dbReference type="Proteomes" id="UP000433071">
    <property type="component" value="Unassembled WGS sequence"/>
</dbReference>
<dbReference type="PANTHER" id="PTHR43048:SF3">
    <property type="entry name" value="METHYLMALONYL-COA EPIMERASE, MITOCHONDRIAL"/>
    <property type="match status" value="1"/>
</dbReference>
<accession>A0A6I3M9A7</accession>
<dbReference type="PROSITE" id="PS51819">
    <property type="entry name" value="VOC"/>
    <property type="match status" value="1"/>
</dbReference>
<dbReference type="AlphaFoldDB" id="A0A6I3M9A7"/>
<proteinExistence type="predicted"/>
<reference evidence="3 4" key="1">
    <citation type="submission" date="2019-11" db="EMBL/GenBank/DDBJ databases">
        <title>Agromyces kandeliae sp. nov., isolated from mangrove soil.</title>
        <authorList>
            <person name="Wang R."/>
        </authorList>
    </citation>
    <scope>NUCLEOTIDE SEQUENCE [LARGE SCALE GENOMIC DNA]</scope>
    <source>
        <strain evidence="3 4">JCM 11433</strain>
    </source>
</reference>
<evidence type="ECO:0000313" key="4">
    <source>
        <dbReference type="Proteomes" id="UP000433071"/>
    </source>
</evidence>
<dbReference type="InterPro" id="IPR037523">
    <property type="entry name" value="VOC_core"/>
</dbReference>
<dbReference type="SUPFAM" id="SSF54593">
    <property type="entry name" value="Glyoxalase/Bleomycin resistance protein/Dihydroxybiphenyl dioxygenase"/>
    <property type="match status" value="1"/>
</dbReference>
<organism evidence="3 4">
    <name type="scientific">Agromyces bracchium</name>
    <dbReference type="NCBI Taxonomy" id="88376"/>
    <lineage>
        <taxon>Bacteria</taxon>
        <taxon>Bacillati</taxon>
        <taxon>Actinomycetota</taxon>
        <taxon>Actinomycetes</taxon>
        <taxon>Micrococcales</taxon>
        <taxon>Microbacteriaceae</taxon>
        <taxon>Agromyces</taxon>
    </lineage>
</organism>
<dbReference type="GO" id="GO:0004493">
    <property type="term" value="F:methylmalonyl-CoA epimerase activity"/>
    <property type="evidence" value="ECO:0007669"/>
    <property type="project" value="TreeGrafter"/>
</dbReference>
<feature type="domain" description="VOC" evidence="2">
    <location>
        <begin position="77"/>
        <end position="216"/>
    </location>
</feature>
<evidence type="ECO:0000259" key="2">
    <source>
        <dbReference type="PROSITE" id="PS51819"/>
    </source>
</evidence>
<dbReference type="Pfam" id="PF00903">
    <property type="entry name" value="Glyoxalase"/>
    <property type="match status" value="1"/>
</dbReference>
<keyword evidence="1" id="KW-0479">Metal-binding</keyword>
<dbReference type="OrthoDB" id="115162at2"/>
<dbReference type="PANTHER" id="PTHR43048">
    <property type="entry name" value="METHYLMALONYL-COA EPIMERASE"/>
    <property type="match status" value="1"/>
</dbReference>
<dbReference type="GO" id="GO:0046872">
    <property type="term" value="F:metal ion binding"/>
    <property type="evidence" value="ECO:0007669"/>
    <property type="project" value="UniProtKB-KW"/>
</dbReference>